<gene>
    <name evidence="1" type="ORF">ACFO5I_07850</name>
</gene>
<keyword evidence="2" id="KW-1185">Reference proteome</keyword>
<dbReference type="RefSeq" id="WP_204653883.1">
    <property type="nucleotide sequence ID" value="NZ_JAFBFD010000015.1"/>
</dbReference>
<comment type="caution">
    <text evidence="1">The sequence shown here is derived from an EMBL/GenBank/DDBJ whole genome shotgun (WGS) entry which is preliminary data.</text>
</comment>
<dbReference type="EMBL" id="JBHSGS010000043">
    <property type="protein sequence ID" value="MFC4719648.1"/>
    <property type="molecule type" value="Genomic_DNA"/>
</dbReference>
<organism evidence="1 2">
    <name type="scientific">Enterococcus lemanii</name>
    <dbReference type="NCBI Taxonomy" id="1159752"/>
    <lineage>
        <taxon>Bacteria</taxon>
        <taxon>Bacillati</taxon>
        <taxon>Bacillota</taxon>
        <taxon>Bacilli</taxon>
        <taxon>Lactobacillales</taxon>
        <taxon>Enterococcaceae</taxon>
        <taxon>Enterococcus</taxon>
    </lineage>
</organism>
<protein>
    <submittedName>
        <fullName evidence="1">Uncharacterized protein</fullName>
    </submittedName>
</protein>
<dbReference type="Proteomes" id="UP001595969">
    <property type="component" value="Unassembled WGS sequence"/>
</dbReference>
<evidence type="ECO:0000313" key="1">
    <source>
        <dbReference type="EMBL" id="MFC4719648.1"/>
    </source>
</evidence>
<reference evidence="2" key="1">
    <citation type="journal article" date="2019" name="Int. J. Syst. Evol. Microbiol.">
        <title>The Global Catalogue of Microorganisms (GCM) 10K type strain sequencing project: providing services to taxonomists for standard genome sequencing and annotation.</title>
        <authorList>
            <consortium name="The Broad Institute Genomics Platform"/>
            <consortium name="The Broad Institute Genome Sequencing Center for Infectious Disease"/>
            <person name="Wu L."/>
            <person name="Ma J."/>
        </authorList>
    </citation>
    <scope>NUCLEOTIDE SEQUENCE [LARGE SCALE GENOMIC DNA]</scope>
    <source>
        <strain evidence="2">CGMCC 1.19032</strain>
    </source>
</reference>
<name>A0ABV9MYC0_9ENTE</name>
<accession>A0ABV9MYC0</accession>
<sequence>MSCEAELEDVYYLALRVALEKYLTAEGYQLKVVHPSTAKEEIKELKALFCIGPMGTPSLNWLETLKQPVIFLDSSPCPDRYSAVVMDIAL</sequence>
<evidence type="ECO:0000313" key="2">
    <source>
        <dbReference type="Proteomes" id="UP001595969"/>
    </source>
</evidence>
<proteinExistence type="predicted"/>